<feature type="binding site" evidence="6">
    <location>
        <position position="309"/>
    </location>
    <ligand>
        <name>S-adenosyl-L-methionine</name>
        <dbReference type="ChEBI" id="CHEBI:59789"/>
    </ligand>
</feature>
<dbReference type="PANTHER" id="PTHR11061:SF49">
    <property type="entry name" value="23S RRNA (URACIL(1939)-C(5))-METHYLTRANSFERASE RLMD"/>
    <property type="match status" value="1"/>
</dbReference>
<protein>
    <submittedName>
        <fullName evidence="8">23S rRNA m(5)U-1939 methyltransferase</fullName>
    </submittedName>
</protein>
<name>A0A1I7C7X2_9HYPH</name>
<dbReference type="InterPro" id="IPR010280">
    <property type="entry name" value="U5_MeTrfase_fam"/>
</dbReference>
<dbReference type="EMBL" id="FPBD01000005">
    <property type="protein sequence ID" value="SFT95495.1"/>
    <property type="molecule type" value="Genomic_DNA"/>
</dbReference>
<keyword evidence="2 6" id="KW-0489">Methyltransferase</keyword>
<dbReference type="GO" id="GO:0051539">
    <property type="term" value="F:4 iron, 4 sulfur cluster binding"/>
    <property type="evidence" value="ECO:0007669"/>
    <property type="project" value="UniProtKB-KW"/>
</dbReference>
<feature type="binding site" evidence="6">
    <location>
        <position position="262"/>
    </location>
    <ligand>
        <name>S-adenosyl-L-methionine</name>
        <dbReference type="ChEBI" id="CHEBI:59789"/>
    </ligand>
</feature>
<dbReference type="InterPro" id="IPR012340">
    <property type="entry name" value="NA-bd_OB-fold"/>
</dbReference>
<dbReference type="PROSITE" id="PS51687">
    <property type="entry name" value="SAM_MT_RNA_M5U"/>
    <property type="match status" value="1"/>
</dbReference>
<dbReference type="InterPro" id="IPR029063">
    <property type="entry name" value="SAM-dependent_MTases_sf"/>
</dbReference>
<feature type="active site" description="Nucleophile" evidence="6">
    <location>
        <position position="387"/>
    </location>
</feature>
<reference evidence="9" key="1">
    <citation type="submission" date="2016-10" db="EMBL/GenBank/DDBJ databases">
        <authorList>
            <person name="Varghese N."/>
            <person name="Submissions S."/>
        </authorList>
    </citation>
    <scope>NUCLEOTIDE SEQUENCE [LARGE SCALE GENOMIC DNA]</scope>
    <source>
        <strain evidence="9">DSM 17465</strain>
    </source>
</reference>
<evidence type="ECO:0000256" key="2">
    <source>
        <dbReference type="ARBA" id="ARBA00022603"/>
    </source>
</evidence>
<keyword evidence="3 6" id="KW-0808">Transferase</keyword>
<keyword evidence="1" id="KW-0408">Iron</keyword>
<sequence length="431" mass="46420">MSLQRCKRSAMSKKPEATVETLRIARLAHKGDGVVESEAGQIFIPYTLEGELVSAKVQGPRAELKEVIEPSAHRVAPVCKHYGTCGGCSLQHMDEASYKEFKRQQVVDALASRGIESAVEDVVVCDKGSRRRAVFAAVKAGHKVLFGYHTAKSNRLVDIEECPVIAPEIMKAVPGLRRLAGEVLPRKGELKFTVTTTQSGLDVAITGLGKNKDKHYLQLSQGAVENDLARLTVDGETIIEIRPPLLDMSGAAVPIPAGGFIQAALSAENTMGDLLAGGLKGCKRVADLFCGAGTLTFKIGQFANVHAVEGEASSLKALDLGLRRAKGLKKVTTERRDLFRRPIVAKELDNFGKGYDGVVFDPPRAGALAQAQELAKSPVKKIVAVSCSPASFARDMRELLDGGYEIKRVVPIDQFLYSPHVEVVALLERSA</sequence>
<dbReference type="CDD" id="cd02440">
    <property type="entry name" value="AdoMet_MTases"/>
    <property type="match status" value="1"/>
</dbReference>
<dbReference type="GO" id="GO:0070041">
    <property type="term" value="F:rRNA (uridine-C5-)-methyltransferase activity"/>
    <property type="evidence" value="ECO:0007669"/>
    <property type="project" value="TreeGrafter"/>
</dbReference>
<accession>A0A1I7C7X2</accession>
<comment type="similarity">
    <text evidence="6">Belongs to the class I-like SAM-binding methyltransferase superfamily. RNA M5U methyltransferase family.</text>
</comment>
<evidence type="ECO:0000256" key="5">
    <source>
        <dbReference type="ARBA" id="ARBA00023014"/>
    </source>
</evidence>
<proteinExistence type="inferred from homology"/>
<dbReference type="Proteomes" id="UP000183371">
    <property type="component" value="Unassembled WGS sequence"/>
</dbReference>
<evidence type="ECO:0000256" key="4">
    <source>
        <dbReference type="ARBA" id="ARBA00022691"/>
    </source>
</evidence>
<evidence type="ECO:0000313" key="8">
    <source>
        <dbReference type="EMBL" id="SFT95495.1"/>
    </source>
</evidence>
<keyword evidence="5" id="KW-0411">Iron-sulfur</keyword>
<dbReference type="Gene3D" id="2.40.50.140">
    <property type="entry name" value="Nucleic acid-binding proteins"/>
    <property type="match status" value="1"/>
</dbReference>
<dbReference type="Pfam" id="PF05958">
    <property type="entry name" value="tRNA_U5-meth_tr"/>
    <property type="match status" value="1"/>
</dbReference>
<dbReference type="SUPFAM" id="SSF53335">
    <property type="entry name" value="S-adenosyl-L-methionine-dependent methyltransferases"/>
    <property type="match status" value="1"/>
</dbReference>
<dbReference type="AlphaFoldDB" id="A0A1I7C7X2"/>
<feature type="binding site" evidence="6">
    <location>
        <position position="289"/>
    </location>
    <ligand>
        <name>S-adenosyl-L-methionine</name>
        <dbReference type="ChEBI" id="CHEBI:59789"/>
    </ligand>
</feature>
<feature type="binding site" evidence="6">
    <location>
        <position position="361"/>
    </location>
    <ligand>
        <name>S-adenosyl-L-methionine</name>
        <dbReference type="ChEBI" id="CHEBI:59789"/>
    </ligand>
</feature>
<dbReference type="InterPro" id="IPR030390">
    <property type="entry name" value="MeTrfase_TrmA_AS"/>
</dbReference>
<organism evidence="8 9">
    <name type="scientific">Pseudovibrio denitrificans</name>
    <dbReference type="NCBI Taxonomy" id="258256"/>
    <lineage>
        <taxon>Bacteria</taxon>
        <taxon>Pseudomonadati</taxon>
        <taxon>Pseudomonadota</taxon>
        <taxon>Alphaproteobacteria</taxon>
        <taxon>Hyphomicrobiales</taxon>
        <taxon>Stappiaceae</taxon>
        <taxon>Pseudovibrio</taxon>
    </lineage>
</organism>
<evidence type="ECO:0000256" key="6">
    <source>
        <dbReference type="PROSITE-ProRule" id="PRU01024"/>
    </source>
</evidence>
<evidence type="ECO:0000256" key="7">
    <source>
        <dbReference type="PROSITE-ProRule" id="PRU10015"/>
    </source>
</evidence>
<dbReference type="GO" id="GO:0070475">
    <property type="term" value="P:rRNA base methylation"/>
    <property type="evidence" value="ECO:0007669"/>
    <property type="project" value="TreeGrafter"/>
</dbReference>
<evidence type="ECO:0000256" key="1">
    <source>
        <dbReference type="ARBA" id="ARBA00022485"/>
    </source>
</evidence>
<feature type="active site" evidence="7">
    <location>
        <position position="387"/>
    </location>
</feature>
<keyword evidence="9" id="KW-1185">Reference proteome</keyword>
<dbReference type="Gene3D" id="3.40.50.150">
    <property type="entry name" value="Vaccinia Virus protein VP39"/>
    <property type="match status" value="1"/>
</dbReference>
<dbReference type="Gene3D" id="2.40.50.1070">
    <property type="match status" value="1"/>
</dbReference>
<keyword evidence="4 6" id="KW-0949">S-adenosyl-L-methionine</keyword>
<keyword evidence="1" id="KW-0479">Metal-binding</keyword>
<dbReference type="PANTHER" id="PTHR11061">
    <property type="entry name" value="RNA M5U METHYLTRANSFERASE"/>
    <property type="match status" value="1"/>
</dbReference>
<gene>
    <name evidence="8" type="ORF">SAMN05444141_105290</name>
</gene>
<evidence type="ECO:0000313" key="9">
    <source>
        <dbReference type="Proteomes" id="UP000183371"/>
    </source>
</evidence>
<keyword evidence="1" id="KW-0004">4Fe-4S</keyword>
<evidence type="ECO:0000256" key="3">
    <source>
        <dbReference type="ARBA" id="ARBA00022679"/>
    </source>
</evidence>
<dbReference type="PROSITE" id="PS01230">
    <property type="entry name" value="TRMA_1"/>
    <property type="match status" value="1"/>
</dbReference>